<evidence type="ECO:0000313" key="2">
    <source>
        <dbReference type="EMBL" id="GHE85091.1"/>
    </source>
</evidence>
<name>A0ABQ3IKK7_9GAMM</name>
<keyword evidence="3" id="KW-1185">Reference proteome</keyword>
<dbReference type="RefSeq" id="WP_189377402.1">
    <property type="nucleotide sequence ID" value="NZ_BNAH01000004.1"/>
</dbReference>
<dbReference type="EMBL" id="BNAH01000004">
    <property type="protein sequence ID" value="GHE85091.1"/>
    <property type="molecule type" value="Genomic_DNA"/>
</dbReference>
<protein>
    <recommendedName>
        <fullName evidence="4">DUF3718 domain-containing protein</fullName>
    </recommendedName>
</protein>
<proteinExistence type="predicted"/>
<evidence type="ECO:0008006" key="4">
    <source>
        <dbReference type="Google" id="ProtNLM"/>
    </source>
</evidence>
<dbReference type="Proteomes" id="UP000626370">
    <property type="component" value="Unassembled WGS sequence"/>
</dbReference>
<feature type="signal peptide" evidence="1">
    <location>
        <begin position="1"/>
        <end position="23"/>
    </location>
</feature>
<keyword evidence="1" id="KW-0732">Signal</keyword>
<accession>A0ABQ3IKK7</accession>
<comment type="caution">
    <text evidence="2">The sequence shown here is derived from an EMBL/GenBank/DDBJ whole genome shotgun (WGS) entry which is preliminary data.</text>
</comment>
<sequence length="116" mass="13105">MKKIILISVLAVHSIVLAPMTYADDNISLRICEYVAANDKSRLRSYLKQNKLKLRDVYDKIMCNEQNLLVFSASNSALETGEFVIGNTSVKEVTANIAEIAKYSKHLEEKAKERVK</sequence>
<gene>
    <name evidence="2" type="ORF">GCM10011501_12530</name>
</gene>
<dbReference type="Pfam" id="PF12514">
    <property type="entry name" value="DUF3718"/>
    <property type="match status" value="1"/>
</dbReference>
<evidence type="ECO:0000256" key="1">
    <source>
        <dbReference type="SAM" id="SignalP"/>
    </source>
</evidence>
<organism evidence="2 3">
    <name type="scientific">Thalassotalea profundi</name>
    <dbReference type="NCBI Taxonomy" id="2036687"/>
    <lineage>
        <taxon>Bacteria</taxon>
        <taxon>Pseudomonadati</taxon>
        <taxon>Pseudomonadota</taxon>
        <taxon>Gammaproteobacteria</taxon>
        <taxon>Alteromonadales</taxon>
        <taxon>Colwelliaceae</taxon>
        <taxon>Thalassotalea</taxon>
    </lineage>
</organism>
<dbReference type="InterPro" id="IPR022193">
    <property type="entry name" value="DUF3718"/>
</dbReference>
<feature type="chain" id="PRO_5045161823" description="DUF3718 domain-containing protein" evidence="1">
    <location>
        <begin position="24"/>
        <end position="116"/>
    </location>
</feature>
<evidence type="ECO:0000313" key="3">
    <source>
        <dbReference type="Proteomes" id="UP000626370"/>
    </source>
</evidence>
<reference evidence="3" key="1">
    <citation type="journal article" date="2019" name="Int. J. Syst. Evol. Microbiol.">
        <title>The Global Catalogue of Microorganisms (GCM) 10K type strain sequencing project: providing services to taxonomists for standard genome sequencing and annotation.</title>
        <authorList>
            <consortium name="The Broad Institute Genomics Platform"/>
            <consortium name="The Broad Institute Genome Sequencing Center for Infectious Disease"/>
            <person name="Wu L."/>
            <person name="Ma J."/>
        </authorList>
    </citation>
    <scope>NUCLEOTIDE SEQUENCE [LARGE SCALE GENOMIC DNA]</scope>
    <source>
        <strain evidence="3">CGMCC 1.15922</strain>
    </source>
</reference>